<comment type="caution">
    <text evidence="1">The sequence shown here is derived from an EMBL/GenBank/DDBJ whole genome shotgun (WGS) entry which is preliminary data.</text>
</comment>
<dbReference type="AlphaFoldDB" id="A0A511AEW7"/>
<accession>A0A511AEW7</accession>
<reference evidence="1 2" key="1">
    <citation type="submission" date="2019-07" db="EMBL/GenBank/DDBJ databases">
        <title>Whole genome shotgun sequence of Microbacterium aerolatum NBRC 103071.</title>
        <authorList>
            <person name="Hosoyama A."/>
            <person name="Uohara A."/>
            <person name="Ohji S."/>
            <person name="Ichikawa N."/>
        </authorList>
    </citation>
    <scope>NUCLEOTIDE SEQUENCE [LARGE SCALE GENOMIC DNA]</scope>
    <source>
        <strain evidence="1 2">NBRC 103071</strain>
    </source>
</reference>
<organism evidence="1 2">
    <name type="scientific">Microbacterium aerolatum</name>
    <dbReference type="NCBI Taxonomy" id="153731"/>
    <lineage>
        <taxon>Bacteria</taxon>
        <taxon>Bacillati</taxon>
        <taxon>Actinomycetota</taxon>
        <taxon>Actinomycetes</taxon>
        <taxon>Micrococcales</taxon>
        <taxon>Microbacteriaceae</taxon>
        <taxon>Microbacterium</taxon>
    </lineage>
</organism>
<protein>
    <submittedName>
        <fullName evidence="1">Uncharacterized protein</fullName>
    </submittedName>
</protein>
<name>A0A511AEW7_9MICO</name>
<sequence length="196" mass="21176">MKVDVKNPDGTAMTWHSATQPVGSALRIAPEFTASVIDEVAGVETTIEAHYNTGEGRYIVTTILNRATRPNFDHQALRRTASAAIVQAAVPHCIAVRLGDEPDSNWTTIADLTSTEGRIIPSWMASAAVKRGVKDERMEVVEIIYGAAALAGTPPVRAVQVELDIPHRTASDWIKKARDSGRLEGMTYNVGRQADG</sequence>
<keyword evidence="2" id="KW-1185">Reference proteome</keyword>
<proteinExistence type="predicted"/>
<evidence type="ECO:0000313" key="2">
    <source>
        <dbReference type="Proteomes" id="UP000321225"/>
    </source>
</evidence>
<dbReference type="Proteomes" id="UP000321225">
    <property type="component" value="Unassembled WGS sequence"/>
</dbReference>
<gene>
    <name evidence="1" type="ORF">MAE01_18450</name>
</gene>
<evidence type="ECO:0000313" key="1">
    <source>
        <dbReference type="EMBL" id="GEK86669.1"/>
    </source>
</evidence>
<dbReference type="EMBL" id="BJUW01000007">
    <property type="protein sequence ID" value="GEK86669.1"/>
    <property type="molecule type" value="Genomic_DNA"/>
</dbReference>